<dbReference type="AlphaFoldDB" id="A0A9W7ARI9"/>
<feature type="non-terminal residue" evidence="2">
    <location>
        <position position="1"/>
    </location>
</feature>
<feature type="chain" id="PRO_5040737765" evidence="1">
    <location>
        <begin position="24"/>
        <end position="70"/>
    </location>
</feature>
<name>A0A9W7ARI9_9STRA</name>
<dbReference type="Proteomes" id="UP001165082">
    <property type="component" value="Unassembled WGS sequence"/>
</dbReference>
<reference evidence="2" key="1">
    <citation type="submission" date="2022-07" db="EMBL/GenBank/DDBJ databases">
        <title>Genome analysis of Parmales, a sister group of diatoms, reveals the evolutionary specialization of diatoms from phago-mixotrophs to photoautotrophs.</title>
        <authorList>
            <person name="Ban H."/>
            <person name="Sato S."/>
            <person name="Yoshikawa S."/>
            <person name="Kazumasa Y."/>
            <person name="Nakamura Y."/>
            <person name="Ichinomiya M."/>
            <person name="Saitoh K."/>
            <person name="Sato N."/>
            <person name="Blanc-Mathieu R."/>
            <person name="Endo H."/>
            <person name="Kuwata A."/>
            <person name="Ogata H."/>
        </authorList>
    </citation>
    <scope>NUCLEOTIDE SEQUENCE</scope>
</reference>
<evidence type="ECO:0000313" key="3">
    <source>
        <dbReference type="Proteomes" id="UP001165082"/>
    </source>
</evidence>
<gene>
    <name evidence="2" type="ORF">TrRE_jg12936</name>
</gene>
<keyword evidence="3" id="KW-1185">Reference proteome</keyword>
<keyword evidence="1" id="KW-0732">Signal</keyword>
<accession>A0A9W7ARI9</accession>
<evidence type="ECO:0000313" key="2">
    <source>
        <dbReference type="EMBL" id="GMH74700.1"/>
    </source>
</evidence>
<feature type="signal peptide" evidence="1">
    <location>
        <begin position="1"/>
        <end position="23"/>
    </location>
</feature>
<evidence type="ECO:0000256" key="1">
    <source>
        <dbReference type="SAM" id="SignalP"/>
    </source>
</evidence>
<dbReference type="EMBL" id="BRXZ01001588">
    <property type="protein sequence ID" value="GMH74700.1"/>
    <property type="molecule type" value="Genomic_DNA"/>
</dbReference>
<sequence length="70" mass="7792">MYNLISKVLSLTLVGALATSSHATTPNVVFILTDDQSDAFWNDYDSKHQPKLRKFLSEQGAKIQNSFSTT</sequence>
<proteinExistence type="predicted"/>
<protein>
    <submittedName>
        <fullName evidence="2">Uncharacterized protein</fullName>
    </submittedName>
</protein>
<comment type="caution">
    <text evidence="2">The sequence shown here is derived from an EMBL/GenBank/DDBJ whole genome shotgun (WGS) entry which is preliminary data.</text>
</comment>
<organism evidence="2 3">
    <name type="scientific">Triparma retinervis</name>
    <dbReference type="NCBI Taxonomy" id="2557542"/>
    <lineage>
        <taxon>Eukaryota</taxon>
        <taxon>Sar</taxon>
        <taxon>Stramenopiles</taxon>
        <taxon>Ochrophyta</taxon>
        <taxon>Bolidophyceae</taxon>
        <taxon>Parmales</taxon>
        <taxon>Triparmaceae</taxon>
        <taxon>Triparma</taxon>
    </lineage>
</organism>